<dbReference type="Proteomes" id="UP000663852">
    <property type="component" value="Unassembled WGS sequence"/>
</dbReference>
<evidence type="ECO:0000313" key="10">
    <source>
        <dbReference type="EMBL" id="CAF1275959.1"/>
    </source>
</evidence>
<comment type="caution">
    <text evidence="11">The sequence shown here is derived from an EMBL/GenBank/DDBJ whole genome shotgun (WGS) entry which is preliminary data.</text>
</comment>
<dbReference type="CDD" id="cd00637">
    <property type="entry name" value="7tm_classA_rhodopsin-like"/>
    <property type="match status" value="1"/>
</dbReference>
<evidence type="ECO:0000256" key="2">
    <source>
        <dbReference type="ARBA" id="ARBA00022692"/>
    </source>
</evidence>
<dbReference type="PANTHER" id="PTHR24243">
    <property type="entry name" value="G-PROTEIN COUPLED RECEPTOR"/>
    <property type="match status" value="1"/>
</dbReference>
<dbReference type="InterPro" id="IPR017452">
    <property type="entry name" value="GPCR_Rhodpsn_7TM"/>
</dbReference>
<accession>A0A815YCD9</accession>
<dbReference type="Gene3D" id="1.20.1070.10">
    <property type="entry name" value="Rhodopsin 7-helix transmembrane proteins"/>
    <property type="match status" value="1"/>
</dbReference>
<dbReference type="AlphaFoldDB" id="A0A815YCD9"/>
<keyword evidence="12" id="KW-1185">Reference proteome</keyword>
<protein>
    <recommendedName>
        <fullName evidence="9">G-protein coupled receptors family 1 profile domain-containing protein</fullName>
    </recommendedName>
</protein>
<evidence type="ECO:0000313" key="12">
    <source>
        <dbReference type="Proteomes" id="UP000663828"/>
    </source>
</evidence>
<dbReference type="EMBL" id="CAJNOJ010000197">
    <property type="protein sequence ID" value="CAF1275959.1"/>
    <property type="molecule type" value="Genomic_DNA"/>
</dbReference>
<keyword evidence="3 8" id="KW-1133">Transmembrane helix</keyword>
<evidence type="ECO:0000256" key="7">
    <source>
        <dbReference type="ARBA" id="ARBA00023224"/>
    </source>
</evidence>
<evidence type="ECO:0000259" key="9">
    <source>
        <dbReference type="PROSITE" id="PS50262"/>
    </source>
</evidence>
<keyword evidence="4" id="KW-0297">G-protein coupled receptor</keyword>
<dbReference type="PANTHER" id="PTHR24243:SF233">
    <property type="entry name" value="THYROTROPIN-RELEASING HORMONE RECEPTOR"/>
    <property type="match status" value="1"/>
</dbReference>
<reference evidence="11" key="1">
    <citation type="submission" date="2021-02" db="EMBL/GenBank/DDBJ databases">
        <authorList>
            <person name="Nowell W R."/>
        </authorList>
    </citation>
    <scope>NUCLEOTIDE SEQUENCE</scope>
</reference>
<name>A0A815YCD9_ADIRI</name>
<evidence type="ECO:0000313" key="11">
    <source>
        <dbReference type="EMBL" id="CAF1568868.1"/>
    </source>
</evidence>
<evidence type="ECO:0000256" key="8">
    <source>
        <dbReference type="SAM" id="Phobius"/>
    </source>
</evidence>
<keyword evidence="2 8" id="KW-0812">Transmembrane</keyword>
<proteinExistence type="predicted"/>
<dbReference type="Pfam" id="PF00001">
    <property type="entry name" value="7tm_1"/>
    <property type="match status" value="1"/>
</dbReference>
<feature type="transmembrane region" description="Helical" evidence="8">
    <location>
        <begin position="147"/>
        <end position="169"/>
    </location>
</feature>
<feature type="transmembrane region" description="Helical" evidence="8">
    <location>
        <begin position="205"/>
        <end position="228"/>
    </location>
</feature>
<dbReference type="InterPro" id="IPR000276">
    <property type="entry name" value="GPCR_Rhodpsn"/>
</dbReference>
<evidence type="ECO:0000256" key="4">
    <source>
        <dbReference type="ARBA" id="ARBA00023040"/>
    </source>
</evidence>
<comment type="subcellular location">
    <subcellularLocation>
        <location evidence="1">Membrane</location>
        <topology evidence="1">Multi-pass membrane protein</topology>
    </subcellularLocation>
</comment>
<feature type="domain" description="G-protein coupled receptors family 1 profile" evidence="9">
    <location>
        <begin position="46"/>
        <end position="304"/>
    </location>
</feature>
<dbReference type="GO" id="GO:0004930">
    <property type="term" value="F:G protein-coupled receptor activity"/>
    <property type="evidence" value="ECO:0007669"/>
    <property type="project" value="UniProtKB-KW"/>
</dbReference>
<evidence type="ECO:0000256" key="5">
    <source>
        <dbReference type="ARBA" id="ARBA00023136"/>
    </source>
</evidence>
<evidence type="ECO:0000256" key="6">
    <source>
        <dbReference type="ARBA" id="ARBA00023170"/>
    </source>
</evidence>
<evidence type="ECO:0000256" key="1">
    <source>
        <dbReference type="ARBA" id="ARBA00004141"/>
    </source>
</evidence>
<feature type="transmembrane region" description="Helical" evidence="8">
    <location>
        <begin position="249"/>
        <end position="268"/>
    </location>
</feature>
<dbReference type="EMBL" id="CAJNOR010005588">
    <property type="protein sequence ID" value="CAF1568868.1"/>
    <property type="molecule type" value="Genomic_DNA"/>
</dbReference>
<dbReference type="OrthoDB" id="10006808at2759"/>
<dbReference type="Proteomes" id="UP000663828">
    <property type="component" value="Unassembled WGS sequence"/>
</dbReference>
<feature type="transmembrane region" description="Helical" evidence="8">
    <location>
        <begin position="27"/>
        <end position="55"/>
    </location>
</feature>
<dbReference type="SUPFAM" id="SSF81321">
    <property type="entry name" value="Family A G protein-coupled receptor-like"/>
    <property type="match status" value="1"/>
</dbReference>
<gene>
    <name evidence="10" type="ORF">EDS130_LOCUS29275</name>
    <name evidence="11" type="ORF">XAT740_LOCUS44279</name>
</gene>
<feature type="transmembrane region" description="Helical" evidence="8">
    <location>
        <begin position="288"/>
        <end position="308"/>
    </location>
</feature>
<organism evidence="11 12">
    <name type="scientific">Adineta ricciae</name>
    <name type="common">Rotifer</name>
    <dbReference type="NCBI Taxonomy" id="249248"/>
    <lineage>
        <taxon>Eukaryota</taxon>
        <taxon>Metazoa</taxon>
        <taxon>Spiralia</taxon>
        <taxon>Gnathifera</taxon>
        <taxon>Rotifera</taxon>
        <taxon>Eurotatoria</taxon>
        <taxon>Bdelloidea</taxon>
        <taxon>Adinetida</taxon>
        <taxon>Adinetidae</taxon>
        <taxon>Adineta</taxon>
    </lineage>
</organism>
<dbReference type="PROSITE" id="PS50262">
    <property type="entry name" value="G_PROTEIN_RECEP_F1_2"/>
    <property type="match status" value="1"/>
</dbReference>
<keyword evidence="7" id="KW-0807">Transducer</keyword>
<keyword evidence="5 8" id="KW-0472">Membrane</keyword>
<sequence>MDSNNDTNFSKIQCDLMDELGYDVVPMYHVLFLLSCFTVPSGIIFNLIFVIALIFRAKKLFNITNHALLLSCLAQALLSFLQGPFRIYFYYHRGCLPLSGSALCEFTVYLDYIPTQINDFLTVQLSIERFLLIMKPFIFHRTRHQRFSFAICLHYLSLFVAIVFPSLYYPIIMQNGASTIDLDNPSATQTCDLWYSRDIYELFDLLITFVPYFLILTMYLLVIGLMLYRKYVYNDQRQLRHGGRAHRRLLYSLNLFLLWFLLTWSPWVLYDFFQTILNLTYSVYIDAITTYIVYLNYAFSSTIVLFTFKETRQFYVTKFCFHRVSRRVEPIQQNQLVYPLKIFKQNNTTR</sequence>
<keyword evidence="6" id="KW-0675">Receptor</keyword>
<dbReference type="GO" id="GO:0005886">
    <property type="term" value="C:plasma membrane"/>
    <property type="evidence" value="ECO:0007669"/>
    <property type="project" value="TreeGrafter"/>
</dbReference>
<evidence type="ECO:0000256" key="3">
    <source>
        <dbReference type="ARBA" id="ARBA00022989"/>
    </source>
</evidence>